<feature type="region of interest" description="Disordered" evidence="6">
    <location>
        <begin position="159"/>
        <end position="189"/>
    </location>
</feature>
<dbReference type="GO" id="GO:0003677">
    <property type="term" value="F:DNA binding"/>
    <property type="evidence" value="ECO:0007669"/>
    <property type="project" value="UniProtKB-KW"/>
</dbReference>
<feature type="domain" description="C3H1-type" evidence="7">
    <location>
        <begin position="300"/>
        <end position="328"/>
    </location>
</feature>
<keyword evidence="1 5" id="KW-0479">Metal-binding</keyword>
<organism evidence="8">
    <name type="scientific">Oryza sativa subsp. japonica</name>
    <name type="common">Rice</name>
    <dbReference type="NCBI Taxonomy" id="39947"/>
    <lineage>
        <taxon>Eukaryota</taxon>
        <taxon>Viridiplantae</taxon>
        <taxon>Streptophyta</taxon>
        <taxon>Embryophyta</taxon>
        <taxon>Tracheophyta</taxon>
        <taxon>Spermatophyta</taxon>
        <taxon>Magnoliopsida</taxon>
        <taxon>Liliopsida</taxon>
        <taxon>Poales</taxon>
        <taxon>Poaceae</taxon>
        <taxon>BOP clade</taxon>
        <taxon>Oryzoideae</taxon>
        <taxon>Oryzeae</taxon>
        <taxon>Oryzinae</taxon>
        <taxon>Oryza</taxon>
        <taxon>Oryza sativa</taxon>
    </lineage>
</organism>
<keyword evidence="2 5" id="KW-0863">Zinc-finger</keyword>
<evidence type="ECO:0000256" key="4">
    <source>
        <dbReference type="ARBA" id="ARBA00023125"/>
    </source>
</evidence>
<dbReference type="Gene3D" id="4.10.1000.10">
    <property type="entry name" value="Zinc finger, CCCH-type"/>
    <property type="match status" value="1"/>
</dbReference>
<dbReference type="AlphaFoldDB" id="B9FTI9"/>
<dbReference type="Gene3D" id="1.25.40.180">
    <property type="match status" value="1"/>
</dbReference>
<dbReference type="InterPro" id="IPR003890">
    <property type="entry name" value="MIF4G-like_typ-3"/>
</dbReference>
<evidence type="ECO:0000256" key="1">
    <source>
        <dbReference type="ARBA" id="ARBA00022723"/>
    </source>
</evidence>
<dbReference type="Pfam" id="PF02854">
    <property type="entry name" value="MIF4G"/>
    <property type="match status" value="1"/>
</dbReference>
<dbReference type="SMART" id="SM00543">
    <property type="entry name" value="MIF4G"/>
    <property type="match status" value="1"/>
</dbReference>
<gene>
    <name evidence="8" type="ORF">OsJ_21508</name>
</gene>
<dbReference type="SMART" id="SM00356">
    <property type="entry name" value="ZnF_C3H1"/>
    <property type="match status" value="3"/>
</dbReference>
<keyword evidence="4" id="KW-0238">DNA-binding</keyword>
<dbReference type="SUPFAM" id="SSF90229">
    <property type="entry name" value="CCCH zinc finger"/>
    <property type="match status" value="1"/>
</dbReference>
<dbReference type="GO" id="GO:0003723">
    <property type="term" value="F:RNA binding"/>
    <property type="evidence" value="ECO:0007669"/>
    <property type="project" value="InterPro"/>
</dbReference>
<evidence type="ECO:0000256" key="5">
    <source>
        <dbReference type="PROSITE-ProRule" id="PRU00723"/>
    </source>
</evidence>
<feature type="zinc finger region" description="C3H1-type" evidence="5">
    <location>
        <begin position="233"/>
        <end position="261"/>
    </location>
</feature>
<accession>B9FTI9</accession>
<sequence length="830" mass="93928">MESECGLGGHLSAGCSWKMRCARTWYELDIHLLASCLSQGVMSSYLKHDTLRPVRDESSQTSRIVIKSGRSDWQRQAIDMQRSDGPIGDNWPSDRRFNVGQTDDIRAISPDCILMSDRASSSTSDESAAASPSRVLERLAASSMPQDDDWFWGRPTPVVVGDGETTSKPKPPVAGKTKKVEEQHPRRPGEPDCSYYVKFGSCKFGISCVYNHPDPRPQHGADDKKPAEQFPRRPGEPDCSYYVKFGSCKFGMNCRFNHPPRMPVPPQQEYFSGNACHCHHIEGKSKVEQVKLNVLGLPLRPGTGLCSYYMNRGICKFGTNCKFDHPDPGSDHEKWVVSSNANQVSSQVNIYSVLDHGESNEHTFTSEEVHQPGIPSFHQRISYTRDQLLQLCQNVEVPKDILKFCQDINVELNGEDKISGFGAEKDHVQTPSYKRFDATDSRDWHSWSAQTNWEQKFWDNFSEAKEPYSLGWKQEKFNKPDQSSFHFDSKDQRGIISGKDEVLKTLKSILNTFSPKMFDLQKGQLIETRISSADILKDVINLIFEKVVAEPAFCSTYAQLCTYLNQNLTPFPPEDCDCEEITFKQALSNKCQEIFESAHTVCSEIGKLIGQDREMEQRDKERVVKLETLGNINFIRALLKKKLITNKIIDHIVQAVMDCCKFRFEPLGKVDLLNIIFEGMLDSDSAGDESNICVNAMIGGNKSSIASNDVEMTRKNVNRQNEEAILQKSYDEVPNNKMDPQKNYADGAISYLIEKEKPTNLESSVRICRGGCSISEIMELVVDAGAVEGSDEHFMATLLFIKPEYREIFLTLDTREGRLGWLKRMYKVKE</sequence>
<feature type="domain" description="C3H1-type" evidence="7">
    <location>
        <begin position="187"/>
        <end position="215"/>
    </location>
</feature>
<protein>
    <recommendedName>
        <fullName evidence="7">C3H1-type domain-containing protein</fullName>
    </recommendedName>
</protein>
<feature type="zinc finger region" description="C3H1-type" evidence="5">
    <location>
        <begin position="300"/>
        <end position="328"/>
    </location>
</feature>
<evidence type="ECO:0000256" key="2">
    <source>
        <dbReference type="ARBA" id="ARBA00022771"/>
    </source>
</evidence>
<dbReference type="PROSITE" id="PS50103">
    <property type="entry name" value="ZF_C3H1"/>
    <property type="match status" value="3"/>
</dbReference>
<evidence type="ECO:0000256" key="3">
    <source>
        <dbReference type="ARBA" id="ARBA00022833"/>
    </source>
</evidence>
<feature type="domain" description="C3H1-type" evidence="7">
    <location>
        <begin position="233"/>
        <end position="261"/>
    </location>
</feature>
<evidence type="ECO:0000256" key="6">
    <source>
        <dbReference type="SAM" id="MobiDB-lite"/>
    </source>
</evidence>
<dbReference type="Gene3D" id="2.30.30.1190">
    <property type="match status" value="1"/>
</dbReference>
<dbReference type="EMBL" id="CM000143">
    <property type="protein sequence ID" value="EEE65800.1"/>
    <property type="molecule type" value="Genomic_DNA"/>
</dbReference>
<dbReference type="Proteomes" id="UP000007752">
    <property type="component" value="Chromosome 6"/>
</dbReference>
<dbReference type="Pfam" id="PF00642">
    <property type="entry name" value="zf-CCCH"/>
    <property type="match status" value="3"/>
</dbReference>
<dbReference type="InterPro" id="IPR000571">
    <property type="entry name" value="Znf_CCCH"/>
</dbReference>
<feature type="compositionally biased region" description="Basic and acidic residues" evidence="6">
    <location>
        <begin position="178"/>
        <end position="189"/>
    </location>
</feature>
<keyword evidence="3 5" id="KW-0862">Zinc</keyword>
<dbReference type="PANTHER" id="PTHR23253:SF81">
    <property type="entry name" value="EUKARYOTIC TRANSLATION INITIATION FACTOR ISOFORM 4G-1"/>
    <property type="match status" value="1"/>
</dbReference>
<proteinExistence type="predicted"/>
<dbReference type="PANTHER" id="PTHR23253">
    <property type="entry name" value="EUKARYOTIC TRANSLATION INITIATION FACTOR 4 GAMMA"/>
    <property type="match status" value="1"/>
</dbReference>
<reference evidence="8" key="2">
    <citation type="submission" date="2008-12" db="EMBL/GenBank/DDBJ databases">
        <title>Improved gene annotation of the rice (Oryza sativa) genomes.</title>
        <authorList>
            <person name="Wang J."/>
            <person name="Li R."/>
            <person name="Fan W."/>
            <person name="Huang Q."/>
            <person name="Zhang J."/>
            <person name="Zhou Y."/>
            <person name="Hu Y."/>
            <person name="Zi S."/>
            <person name="Li J."/>
            <person name="Ni P."/>
            <person name="Zheng H."/>
            <person name="Zhang Y."/>
            <person name="Zhao M."/>
            <person name="Hao Q."/>
            <person name="McDermott J."/>
            <person name="Samudrala R."/>
            <person name="Kristiansen K."/>
            <person name="Wong G.K.-S."/>
        </authorList>
    </citation>
    <scope>NUCLEOTIDE SEQUENCE</scope>
</reference>
<reference evidence="8" key="1">
    <citation type="journal article" date="2005" name="PLoS Biol.">
        <title>The genomes of Oryza sativa: a history of duplications.</title>
        <authorList>
            <person name="Yu J."/>
            <person name="Wang J."/>
            <person name="Lin W."/>
            <person name="Li S."/>
            <person name="Li H."/>
            <person name="Zhou J."/>
            <person name="Ni P."/>
            <person name="Dong W."/>
            <person name="Hu S."/>
            <person name="Zeng C."/>
            <person name="Zhang J."/>
            <person name="Zhang Y."/>
            <person name="Li R."/>
            <person name="Xu Z."/>
            <person name="Li S."/>
            <person name="Li X."/>
            <person name="Zheng H."/>
            <person name="Cong L."/>
            <person name="Lin L."/>
            <person name="Yin J."/>
            <person name="Geng J."/>
            <person name="Li G."/>
            <person name="Shi J."/>
            <person name="Liu J."/>
            <person name="Lv H."/>
            <person name="Li J."/>
            <person name="Wang J."/>
            <person name="Deng Y."/>
            <person name="Ran L."/>
            <person name="Shi X."/>
            <person name="Wang X."/>
            <person name="Wu Q."/>
            <person name="Li C."/>
            <person name="Ren X."/>
            <person name="Wang J."/>
            <person name="Wang X."/>
            <person name="Li D."/>
            <person name="Liu D."/>
            <person name="Zhang X."/>
            <person name="Ji Z."/>
            <person name="Zhao W."/>
            <person name="Sun Y."/>
            <person name="Zhang Z."/>
            <person name="Bao J."/>
            <person name="Han Y."/>
            <person name="Dong L."/>
            <person name="Ji J."/>
            <person name="Chen P."/>
            <person name="Wu S."/>
            <person name="Liu J."/>
            <person name="Xiao Y."/>
            <person name="Bu D."/>
            <person name="Tan J."/>
            <person name="Yang L."/>
            <person name="Ye C."/>
            <person name="Zhang J."/>
            <person name="Xu J."/>
            <person name="Zhou Y."/>
            <person name="Yu Y."/>
            <person name="Zhang B."/>
            <person name="Zhuang S."/>
            <person name="Wei H."/>
            <person name="Liu B."/>
            <person name="Lei M."/>
            <person name="Yu H."/>
            <person name="Li Y."/>
            <person name="Xu H."/>
            <person name="Wei S."/>
            <person name="He X."/>
            <person name="Fang L."/>
            <person name="Zhang Z."/>
            <person name="Zhang Y."/>
            <person name="Huang X."/>
            <person name="Su Z."/>
            <person name="Tong W."/>
            <person name="Li J."/>
            <person name="Tong Z."/>
            <person name="Li S."/>
            <person name="Ye J."/>
            <person name="Wang L."/>
            <person name="Fang L."/>
            <person name="Lei T."/>
            <person name="Chen C."/>
            <person name="Chen H."/>
            <person name="Xu Z."/>
            <person name="Li H."/>
            <person name="Huang H."/>
            <person name="Zhang F."/>
            <person name="Xu H."/>
            <person name="Li N."/>
            <person name="Zhao C."/>
            <person name="Li S."/>
            <person name="Dong L."/>
            <person name="Huang Y."/>
            <person name="Li L."/>
            <person name="Xi Y."/>
            <person name="Qi Q."/>
            <person name="Li W."/>
            <person name="Zhang B."/>
            <person name="Hu W."/>
            <person name="Zhang Y."/>
            <person name="Tian X."/>
            <person name="Jiao Y."/>
            <person name="Liang X."/>
            <person name="Jin J."/>
            <person name="Gao L."/>
            <person name="Zheng W."/>
            <person name="Hao B."/>
            <person name="Liu S."/>
            <person name="Wang W."/>
            <person name="Yuan L."/>
            <person name="Cao M."/>
            <person name="McDermott J."/>
            <person name="Samudrala R."/>
            <person name="Wang J."/>
            <person name="Wong G.K."/>
            <person name="Yang H."/>
        </authorList>
    </citation>
    <scope>NUCLEOTIDE SEQUENCE [LARGE SCALE GENOMIC DNA]</scope>
</reference>
<dbReference type="InterPro" id="IPR016024">
    <property type="entry name" value="ARM-type_fold"/>
</dbReference>
<dbReference type="GO" id="GO:0008270">
    <property type="term" value="F:zinc ion binding"/>
    <property type="evidence" value="ECO:0007669"/>
    <property type="project" value="UniProtKB-KW"/>
</dbReference>
<feature type="zinc finger region" description="C3H1-type" evidence="5">
    <location>
        <begin position="187"/>
        <end position="215"/>
    </location>
</feature>
<dbReference type="SUPFAM" id="SSF48371">
    <property type="entry name" value="ARM repeat"/>
    <property type="match status" value="1"/>
</dbReference>
<name>B9FTI9_ORYSJ</name>
<evidence type="ECO:0000313" key="8">
    <source>
        <dbReference type="EMBL" id="EEE65800.1"/>
    </source>
</evidence>
<dbReference type="InterPro" id="IPR036855">
    <property type="entry name" value="Znf_CCCH_sf"/>
</dbReference>
<evidence type="ECO:0000259" key="7">
    <source>
        <dbReference type="PROSITE" id="PS50103"/>
    </source>
</evidence>